<feature type="compositionally biased region" description="Low complexity" evidence="1">
    <location>
        <begin position="51"/>
        <end position="71"/>
    </location>
</feature>
<evidence type="ECO:0000256" key="2">
    <source>
        <dbReference type="SAM" id="SignalP"/>
    </source>
</evidence>
<accession>A0AAE9E3M2</accession>
<organism evidence="3 4">
    <name type="scientific">Caenorhabditis briggsae</name>
    <dbReference type="NCBI Taxonomy" id="6238"/>
    <lineage>
        <taxon>Eukaryota</taxon>
        <taxon>Metazoa</taxon>
        <taxon>Ecdysozoa</taxon>
        <taxon>Nematoda</taxon>
        <taxon>Chromadorea</taxon>
        <taxon>Rhabditida</taxon>
        <taxon>Rhabditina</taxon>
        <taxon>Rhabditomorpha</taxon>
        <taxon>Rhabditoidea</taxon>
        <taxon>Rhabditidae</taxon>
        <taxon>Peloderinae</taxon>
        <taxon>Caenorhabditis</taxon>
    </lineage>
</organism>
<proteinExistence type="predicted"/>
<feature type="compositionally biased region" description="Gly residues" evidence="1">
    <location>
        <begin position="122"/>
        <end position="134"/>
    </location>
</feature>
<feature type="region of interest" description="Disordered" evidence="1">
    <location>
        <begin position="26"/>
        <end position="206"/>
    </location>
</feature>
<evidence type="ECO:0000256" key="1">
    <source>
        <dbReference type="SAM" id="MobiDB-lite"/>
    </source>
</evidence>
<keyword evidence="4" id="KW-1185">Reference proteome</keyword>
<gene>
    <name evidence="3" type="ORF">L5515_002253</name>
</gene>
<dbReference type="Proteomes" id="UP000829354">
    <property type="component" value="Chromosome I"/>
</dbReference>
<feature type="chain" id="PRO_5042130577" evidence="2">
    <location>
        <begin position="28"/>
        <end position="413"/>
    </location>
</feature>
<feature type="compositionally biased region" description="Gly residues" evidence="1">
    <location>
        <begin position="192"/>
        <end position="204"/>
    </location>
</feature>
<sequence>MRWNRPLSTTLVLLALVIYSTENVYRADDDSSSTTTETPITSTDDDGFDGEPSSSTTESTPAAEETTTEAADQTDSNGGVDTTTEDSGNVSSETPSTENPTDTPAPTGAVQVDTTTTEDTNGGNGNGAGVGGPGAAAHQTDLNGAVHNGVDTTTEDSGNVSSETPSTENPIDPPAPTGAVQVDTTTTEDTNGGNGNGAGVGGPGAIQSVITTSTANAPTDPTTIDDTNIQTSTAQAVVYTGTPTNNGTQGQRQSQGQQTGKSYTVIPLADDVKVDLPQPTKVTYKDAEGNPVELEDLTDDFQIISADGQGIPNNMVANKHGVYILSPVQTKKNSVIYDPNTIGEALGYLYELNEFGPKGPAGGWTIDLVHNKQPPQKFKRANGQKTRRATLVFTKKAEVVAEEKYWKQFISSI</sequence>
<feature type="compositionally biased region" description="Polar residues" evidence="1">
    <location>
        <begin position="150"/>
        <end position="169"/>
    </location>
</feature>
<feature type="compositionally biased region" description="Polar residues" evidence="1">
    <location>
        <begin position="73"/>
        <end position="104"/>
    </location>
</feature>
<name>A0AAE9E3M2_CAEBR</name>
<feature type="compositionally biased region" description="Low complexity" evidence="1">
    <location>
        <begin position="32"/>
        <end position="42"/>
    </location>
</feature>
<protein>
    <submittedName>
        <fullName evidence="3">Uncharacterized protein</fullName>
    </submittedName>
</protein>
<evidence type="ECO:0000313" key="4">
    <source>
        <dbReference type="Proteomes" id="UP000829354"/>
    </source>
</evidence>
<reference evidence="3 4" key="1">
    <citation type="submission" date="2022-04" db="EMBL/GenBank/DDBJ databases">
        <title>Chromosome-level reference genomes for two strains of Caenorhabditis briggsae: an improved platform for comparative genomics.</title>
        <authorList>
            <person name="Stevens L."/>
            <person name="Andersen E."/>
        </authorList>
    </citation>
    <scope>NUCLEOTIDE SEQUENCE [LARGE SCALE GENOMIC DNA]</scope>
    <source>
        <strain evidence="3">VX34</strain>
        <tissue evidence="3">Whole-organism</tissue>
    </source>
</reference>
<feature type="signal peptide" evidence="2">
    <location>
        <begin position="1"/>
        <end position="27"/>
    </location>
</feature>
<evidence type="ECO:0000313" key="3">
    <source>
        <dbReference type="EMBL" id="UMM14453.1"/>
    </source>
</evidence>
<dbReference type="AlphaFoldDB" id="A0AAE9E3M2"/>
<keyword evidence="2" id="KW-0732">Signal</keyword>
<dbReference type="EMBL" id="CP092620">
    <property type="protein sequence ID" value="UMM14453.1"/>
    <property type="molecule type" value="Genomic_DNA"/>
</dbReference>